<protein>
    <submittedName>
        <fullName evidence="1">Uncharacterized protein</fullName>
    </submittedName>
</protein>
<dbReference type="Proteomes" id="UP001470230">
    <property type="component" value="Unassembled WGS sequence"/>
</dbReference>
<organism evidence="1 2">
    <name type="scientific">Tritrichomonas musculus</name>
    <dbReference type="NCBI Taxonomy" id="1915356"/>
    <lineage>
        <taxon>Eukaryota</taxon>
        <taxon>Metamonada</taxon>
        <taxon>Parabasalia</taxon>
        <taxon>Tritrichomonadida</taxon>
        <taxon>Tritrichomonadidae</taxon>
        <taxon>Tritrichomonas</taxon>
    </lineage>
</organism>
<reference evidence="1 2" key="1">
    <citation type="submission" date="2024-04" db="EMBL/GenBank/DDBJ databases">
        <title>Tritrichomonas musculus Genome.</title>
        <authorList>
            <person name="Alves-Ferreira E."/>
            <person name="Grigg M."/>
            <person name="Lorenzi H."/>
            <person name="Galac M."/>
        </authorList>
    </citation>
    <scope>NUCLEOTIDE SEQUENCE [LARGE SCALE GENOMIC DNA]</scope>
    <source>
        <strain evidence="1 2">EAF2021</strain>
    </source>
</reference>
<gene>
    <name evidence="1" type="ORF">M9Y10_032651</name>
</gene>
<name>A0ABR2GYI5_9EUKA</name>
<accession>A0ABR2GYI5</accession>
<keyword evidence="2" id="KW-1185">Reference proteome</keyword>
<sequence>MKFTELYEYVYFSNASDQKVIEFSEVFNINDISPNIWNSIIERSLTKSNKNNNHIKRYKTNGKFFKVDSNQDFKYLTDKTNGNIHDNGTIEVTTNSFQGSDPKYHPKNLLNFNESNFYIANGTDAWICFDFKKRKISINSISFDCR</sequence>
<proteinExistence type="predicted"/>
<evidence type="ECO:0000313" key="2">
    <source>
        <dbReference type="Proteomes" id="UP001470230"/>
    </source>
</evidence>
<evidence type="ECO:0000313" key="1">
    <source>
        <dbReference type="EMBL" id="KAK8838617.1"/>
    </source>
</evidence>
<comment type="caution">
    <text evidence="1">The sequence shown here is derived from an EMBL/GenBank/DDBJ whole genome shotgun (WGS) entry which is preliminary data.</text>
</comment>
<dbReference type="EMBL" id="JAPFFF010000054">
    <property type="protein sequence ID" value="KAK8838617.1"/>
    <property type="molecule type" value="Genomic_DNA"/>
</dbReference>